<accession>A0ABS8M5Y2</accession>
<evidence type="ECO:0000313" key="2">
    <source>
        <dbReference type="Proteomes" id="UP001430700"/>
    </source>
</evidence>
<keyword evidence="2" id="KW-1185">Reference proteome</keyword>
<dbReference type="Pfam" id="PF15659">
    <property type="entry name" value="Toxin-JAB1"/>
    <property type="match status" value="1"/>
</dbReference>
<dbReference type="RefSeq" id="WP_230001113.1">
    <property type="nucleotide sequence ID" value="NZ_JAJJMN010000002.1"/>
</dbReference>
<dbReference type="EMBL" id="JAJJMN010000002">
    <property type="protein sequence ID" value="MCC9020225.1"/>
    <property type="molecule type" value="Genomic_DNA"/>
</dbReference>
<dbReference type="InterPro" id="IPR028218">
    <property type="entry name" value="Toxin-JAB1"/>
</dbReference>
<dbReference type="Proteomes" id="UP001430700">
    <property type="component" value="Unassembled WGS sequence"/>
</dbReference>
<comment type="caution">
    <text evidence="1">The sequence shown here is derived from an EMBL/GenBank/DDBJ whole genome shotgun (WGS) entry which is preliminary data.</text>
</comment>
<evidence type="ECO:0000313" key="1">
    <source>
        <dbReference type="EMBL" id="MCC9020225.1"/>
    </source>
</evidence>
<name>A0ABS8M5Y2_9FLAO</name>
<reference evidence="1" key="1">
    <citation type="submission" date="2021-11" db="EMBL/GenBank/DDBJ databases">
        <title>Description of novel Flavobacterium species.</title>
        <authorList>
            <person name="Saticioglu I.B."/>
            <person name="Ay H."/>
            <person name="Altun S."/>
            <person name="Duman M."/>
        </authorList>
    </citation>
    <scope>NUCLEOTIDE SEQUENCE</scope>
    <source>
        <strain evidence="1">F-126</strain>
    </source>
</reference>
<organism evidence="1 2">
    <name type="scientific">Flavobacterium lipolyticum</name>
    <dbReference type="NCBI Taxonomy" id="2893754"/>
    <lineage>
        <taxon>Bacteria</taxon>
        <taxon>Pseudomonadati</taxon>
        <taxon>Bacteroidota</taxon>
        <taxon>Flavobacteriia</taxon>
        <taxon>Flavobacteriales</taxon>
        <taxon>Flavobacteriaceae</taxon>
        <taxon>Flavobacterium</taxon>
    </lineage>
</organism>
<sequence>MNRVDEKKYKDKNGKEVDRLIALDDKGKRTSTTMDVDAGTINGGTGGEKGTSKFGSYRYYFGKNNANIKQLFNFLAYNTNVEWSIVASSQEVYIATAQKTDIEFGGISLLNGFLEENGTIKYTYTHSHPNGYSLTPSGYDGKDNSHGGNDMKVKAYFNRWYPGRVTNYIYHMGKIVKF</sequence>
<gene>
    <name evidence="1" type="ORF">LNQ34_20875</name>
</gene>
<protein>
    <submittedName>
        <fullName evidence="1">Uncharacterized protein</fullName>
    </submittedName>
</protein>
<proteinExistence type="predicted"/>